<evidence type="ECO:0000256" key="3">
    <source>
        <dbReference type="ARBA" id="ARBA00023012"/>
    </source>
</evidence>
<evidence type="ECO:0000256" key="2">
    <source>
        <dbReference type="ARBA" id="ARBA00022553"/>
    </source>
</evidence>
<dbReference type="InterPro" id="IPR001789">
    <property type="entry name" value="Sig_transdc_resp-reg_receiver"/>
</dbReference>
<dbReference type="Gene3D" id="1.10.10.10">
    <property type="entry name" value="Winged helix-like DNA-binding domain superfamily/Winged helix DNA-binding domain"/>
    <property type="match status" value="1"/>
</dbReference>
<dbReference type="InterPro" id="IPR001867">
    <property type="entry name" value="OmpR/PhoB-type_DNA-bd"/>
</dbReference>
<dbReference type="PANTHER" id="PTHR48111">
    <property type="entry name" value="REGULATOR OF RPOS"/>
    <property type="match status" value="1"/>
</dbReference>
<dbReference type="Gene3D" id="3.40.50.2300">
    <property type="match status" value="1"/>
</dbReference>
<dbReference type="Pfam" id="PF00072">
    <property type="entry name" value="Response_reg"/>
    <property type="match status" value="1"/>
</dbReference>
<dbReference type="GO" id="GO:0000156">
    <property type="term" value="F:phosphorelay response regulator activity"/>
    <property type="evidence" value="ECO:0007669"/>
    <property type="project" value="TreeGrafter"/>
</dbReference>
<dbReference type="FunFam" id="1.10.10.10:FF:000018">
    <property type="entry name" value="DNA-binding response regulator ResD"/>
    <property type="match status" value="1"/>
</dbReference>
<dbReference type="CDD" id="cd00383">
    <property type="entry name" value="trans_reg_C"/>
    <property type="match status" value="1"/>
</dbReference>
<dbReference type="PROSITE" id="PS50110">
    <property type="entry name" value="RESPONSE_REGULATORY"/>
    <property type="match status" value="1"/>
</dbReference>
<gene>
    <name evidence="11" type="ORF">KP78_09050</name>
</gene>
<protein>
    <submittedName>
        <fullName evidence="11">XRE family transcriptional regulator</fullName>
    </submittedName>
</protein>
<keyword evidence="4" id="KW-0805">Transcription regulation</keyword>
<dbReference type="InterPro" id="IPR039420">
    <property type="entry name" value="WalR-like"/>
</dbReference>
<dbReference type="Proteomes" id="UP000031938">
    <property type="component" value="Unassembled WGS sequence"/>
</dbReference>
<dbReference type="Gene3D" id="6.10.250.690">
    <property type="match status" value="1"/>
</dbReference>
<evidence type="ECO:0000256" key="4">
    <source>
        <dbReference type="ARBA" id="ARBA00023015"/>
    </source>
</evidence>
<dbReference type="SMART" id="SM00448">
    <property type="entry name" value="REC"/>
    <property type="match status" value="1"/>
</dbReference>
<dbReference type="Pfam" id="PF00486">
    <property type="entry name" value="Trans_reg_C"/>
    <property type="match status" value="1"/>
</dbReference>
<dbReference type="RefSeq" id="WP_041086606.1">
    <property type="nucleotide sequence ID" value="NZ_JXRP01000009.1"/>
</dbReference>
<dbReference type="FunFam" id="3.40.50.2300:FF:000001">
    <property type="entry name" value="DNA-binding response regulator PhoB"/>
    <property type="match status" value="1"/>
</dbReference>
<reference evidence="11 12" key="1">
    <citation type="submission" date="2015-01" db="EMBL/GenBank/DDBJ databases">
        <title>Genome sequencing of Jeotgalibacillus soli.</title>
        <authorList>
            <person name="Goh K.M."/>
            <person name="Chan K.-G."/>
            <person name="Yaakop A.S."/>
            <person name="Ee R."/>
            <person name="Gan H.M."/>
            <person name="Chan C.S."/>
        </authorList>
    </citation>
    <scope>NUCLEOTIDE SEQUENCE [LARGE SCALE GENOMIC DNA]</scope>
    <source>
        <strain evidence="11 12">P9</strain>
    </source>
</reference>
<evidence type="ECO:0000256" key="5">
    <source>
        <dbReference type="ARBA" id="ARBA00023125"/>
    </source>
</evidence>
<dbReference type="InterPro" id="IPR036388">
    <property type="entry name" value="WH-like_DNA-bd_sf"/>
</dbReference>
<comment type="subcellular location">
    <subcellularLocation>
        <location evidence="1">Cytoplasm</location>
    </subcellularLocation>
</comment>
<comment type="caution">
    <text evidence="11">The sequence shown here is derived from an EMBL/GenBank/DDBJ whole genome shotgun (WGS) entry which is preliminary data.</text>
</comment>
<evidence type="ECO:0000256" key="1">
    <source>
        <dbReference type="ARBA" id="ARBA00004496"/>
    </source>
</evidence>
<dbReference type="SUPFAM" id="SSF52172">
    <property type="entry name" value="CheY-like"/>
    <property type="match status" value="1"/>
</dbReference>
<feature type="modified residue" description="4-aspartylphosphate" evidence="7">
    <location>
        <position position="52"/>
    </location>
</feature>
<dbReference type="AlphaFoldDB" id="A0A0C2VKK7"/>
<evidence type="ECO:0000259" key="10">
    <source>
        <dbReference type="PROSITE" id="PS51755"/>
    </source>
</evidence>
<dbReference type="GO" id="GO:0005829">
    <property type="term" value="C:cytosol"/>
    <property type="evidence" value="ECO:0007669"/>
    <property type="project" value="TreeGrafter"/>
</dbReference>
<dbReference type="PATRIC" id="fig|889306.3.peg.908"/>
<dbReference type="PROSITE" id="PS51755">
    <property type="entry name" value="OMPR_PHOB"/>
    <property type="match status" value="1"/>
</dbReference>
<keyword evidence="3" id="KW-0902">Two-component regulatory system</keyword>
<proteinExistence type="predicted"/>
<dbReference type="OrthoDB" id="9790442at2"/>
<accession>A0A0C2VKK7</accession>
<evidence type="ECO:0000256" key="6">
    <source>
        <dbReference type="ARBA" id="ARBA00023163"/>
    </source>
</evidence>
<evidence type="ECO:0000313" key="12">
    <source>
        <dbReference type="Proteomes" id="UP000031938"/>
    </source>
</evidence>
<feature type="DNA-binding region" description="OmpR/PhoB-type" evidence="8">
    <location>
        <begin position="124"/>
        <end position="223"/>
    </location>
</feature>
<feature type="domain" description="OmpR/PhoB-type" evidence="10">
    <location>
        <begin position="124"/>
        <end position="223"/>
    </location>
</feature>
<dbReference type="GO" id="GO:0006355">
    <property type="term" value="P:regulation of DNA-templated transcription"/>
    <property type="evidence" value="ECO:0007669"/>
    <property type="project" value="InterPro"/>
</dbReference>
<organism evidence="11 12">
    <name type="scientific">Jeotgalibacillus soli</name>
    <dbReference type="NCBI Taxonomy" id="889306"/>
    <lineage>
        <taxon>Bacteria</taxon>
        <taxon>Bacillati</taxon>
        <taxon>Bacillota</taxon>
        <taxon>Bacilli</taxon>
        <taxon>Bacillales</taxon>
        <taxon>Caryophanaceae</taxon>
        <taxon>Jeotgalibacillus</taxon>
    </lineage>
</organism>
<dbReference type="STRING" id="889306.KP78_09050"/>
<keyword evidence="2 7" id="KW-0597">Phosphoprotein</keyword>
<name>A0A0C2VKK7_9BACL</name>
<evidence type="ECO:0000259" key="9">
    <source>
        <dbReference type="PROSITE" id="PS50110"/>
    </source>
</evidence>
<keyword evidence="6" id="KW-0804">Transcription</keyword>
<dbReference type="EMBL" id="JXRP01000009">
    <property type="protein sequence ID" value="KIL49437.1"/>
    <property type="molecule type" value="Genomic_DNA"/>
</dbReference>
<evidence type="ECO:0000256" key="8">
    <source>
        <dbReference type="PROSITE-ProRule" id="PRU01091"/>
    </source>
</evidence>
<dbReference type="CDD" id="cd17574">
    <property type="entry name" value="REC_OmpR"/>
    <property type="match status" value="1"/>
</dbReference>
<dbReference type="InterPro" id="IPR011006">
    <property type="entry name" value="CheY-like_superfamily"/>
</dbReference>
<keyword evidence="5 8" id="KW-0238">DNA-binding</keyword>
<dbReference type="GO" id="GO:0032993">
    <property type="term" value="C:protein-DNA complex"/>
    <property type="evidence" value="ECO:0007669"/>
    <property type="project" value="TreeGrafter"/>
</dbReference>
<dbReference type="PANTHER" id="PTHR48111:SF73">
    <property type="entry name" value="ALKALINE PHOSPHATASE SYNTHESIS TRANSCRIPTIONAL REGULATORY PROTEIN PHOP"/>
    <property type="match status" value="1"/>
</dbReference>
<dbReference type="SMART" id="SM00862">
    <property type="entry name" value="Trans_reg_C"/>
    <property type="match status" value="1"/>
</dbReference>
<evidence type="ECO:0000313" key="11">
    <source>
        <dbReference type="EMBL" id="KIL49437.1"/>
    </source>
</evidence>
<keyword evidence="12" id="KW-1185">Reference proteome</keyword>
<dbReference type="GO" id="GO:0000976">
    <property type="term" value="F:transcription cis-regulatory region binding"/>
    <property type="evidence" value="ECO:0007669"/>
    <property type="project" value="TreeGrafter"/>
</dbReference>
<sequence>MKTILLVDDEERMLDLLSLYLSPLGFHCIKCQCGEKAVDYIKQQSIDVVLLDVMMPIKDGWETCQEIRVFSEVPVIMLTARGDKEEVVKGLRLGADDYIVKPFDEEELVARIQAVVRRAASVETKQVIFSDLIWNEDSHELTSSGRKILLTPKEFSLLGLLLKNQNRVFSREQLLSVVWGYGSITDDRTIDSHIRNIREKLRSSGFPVDDYLQTVWGVGYKWV</sequence>
<feature type="domain" description="Response regulatory" evidence="9">
    <location>
        <begin position="3"/>
        <end position="116"/>
    </location>
</feature>
<evidence type="ECO:0000256" key="7">
    <source>
        <dbReference type="PROSITE-ProRule" id="PRU00169"/>
    </source>
</evidence>